<keyword evidence="2" id="KW-1185">Reference proteome</keyword>
<dbReference type="Proteomes" id="UP000599437">
    <property type="component" value="Unassembled WGS sequence"/>
</dbReference>
<name>A0ABQ3DEC2_9ACTN</name>
<organism evidence="1 2">
    <name type="scientific">Streptomyces chryseus</name>
    <dbReference type="NCBI Taxonomy" id="68186"/>
    <lineage>
        <taxon>Bacteria</taxon>
        <taxon>Bacillati</taxon>
        <taxon>Actinomycetota</taxon>
        <taxon>Actinomycetes</taxon>
        <taxon>Kitasatosporales</taxon>
        <taxon>Streptomycetaceae</taxon>
        <taxon>Streptomyces</taxon>
    </lineage>
</organism>
<dbReference type="RefSeq" id="WP_189714395.1">
    <property type="nucleotide sequence ID" value="NZ_BMVO01000001.1"/>
</dbReference>
<evidence type="ECO:0000313" key="1">
    <source>
        <dbReference type="EMBL" id="GHA83085.1"/>
    </source>
</evidence>
<accession>A0ABQ3DEC2</accession>
<evidence type="ECO:0000313" key="2">
    <source>
        <dbReference type="Proteomes" id="UP000599437"/>
    </source>
</evidence>
<comment type="caution">
    <text evidence="1">The sequence shown here is derived from an EMBL/GenBank/DDBJ whole genome shotgun (WGS) entry which is preliminary data.</text>
</comment>
<gene>
    <name evidence="1" type="ORF">GCM10010346_01760</name>
</gene>
<dbReference type="EMBL" id="BMVO01000001">
    <property type="protein sequence ID" value="GHA83085.1"/>
    <property type="molecule type" value="Genomic_DNA"/>
</dbReference>
<protein>
    <submittedName>
        <fullName evidence="1">Uncharacterized protein</fullName>
    </submittedName>
</protein>
<proteinExistence type="predicted"/>
<sequence>MPSRVLTTRVPPAVYDQLQALADRRGRSLAATAGDLLAAVVADGPDAVKAAQDGNLVTAVRALLEEVDAPAAVMHRELSLTLARAIERREPGYLAAVASLRRAVDAAESAQKVADLPPGSDPLLALLAGTGMF</sequence>
<reference evidence="2" key="1">
    <citation type="journal article" date="2019" name="Int. J. Syst. Evol. Microbiol.">
        <title>The Global Catalogue of Microorganisms (GCM) 10K type strain sequencing project: providing services to taxonomists for standard genome sequencing and annotation.</title>
        <authorList>
            <consortium name="The Broad Institute Genomics Platform"/>
            <consortium name="The Broad Institute Genome Sequencing Center for Infectious Disease"/>
            <person name="Wu L."/>
            <person name="Ma J."/>
        </authorList>
    </citation>
    <scope>NUCLEOTIDE SEQUENCE [LARGE SCALE GENOMIC DNA]</scope>
    <source>
        <strain evidence="2">JCM 4737</strain>
    </source>
</reference>